<feature type="region of interest" description="Disordered" evidence="1">
    <location>
        <begin position="34"/>
        <end position="91"/>
    </location>
</feature>
<gene>
    <name evidence="4" type="ORF">THAOC_16318</name>
</gene>
<dbReference type="OrthoDB" id="45254at2759"/>
<protein>
    <recommendedName>
        <fullName evidence="3">DUF7495 domain-containing protein</fullName>
    </recommendedName>
</protein>
<accession>K0SPX0</accession>
<name>K0SPX0_THAOC</name>
<feature type="chain" id="PRO_5003837363" description="DUF7495 domain-containing protein" evidence="2">
    <location>
        <begin position="25"/>
        <end position="566"/>
    </location>
</feature>
<evidence type="ECO:0000259" key="3">
    <source>
        <dbReference type="Pfam" id="PF24325"/>
    </source>
</evidence>
<feature type="region of interest" description="Disordered" evidence="1">
    <location>
        <begin position="489"/>
        <end position="514"/>
    </location>
</feature>
<feature type="domain" description="DUF7495" evidence="3">
    <location>
        <begin position="518"/>
        <end position="556"/>
    </location>
</feature>
<feature type="domain" description="DUF7495" evidence="3">
    <location>
        <begin position="426"/>
        <end position="486"/>
    </location>
</feature>
<dbReference type="Pfam" id="PF24325">
    <property type="entry name" value="DUF7495"/>
    <property type="match status" value="2"/>
</dbReference>
<keyword evidence="5" id="KW-1185">Reference proteome</keyword>
<organism evidence="4 5">
    <name type="scientific">Thalassiosira oceanica</name>
    <name type="common">Marine diatom</name>
    <dbReference type="NCBI Taxonomy" id="159749"/>
    <lineage>
        <taxon>Eukaryota</taxon>
        <taxon>Sar</taxon>
        <taxon>Stramenopiles</taxon>
        <taxon>Ochrophyta</taxon>
        <taxon>Bacillariophyta</taxon>
        <taxon>Coscinodiscophyceae</taxon>
        <taxon>Thalassiosirophycidae</taxon>
        <taxon>Thalassiosirales</taxon>
        <taxon>Thalassiosiraceae</taxon>
        <taxon>Thalassiosira</taxon>
    </lineage>
</organism>
<dbReference type="EMBL" id="AGNL01018468">
    <property type="protein sequence ID" value="EJK63046.1"/>
    <property type="molecule type" value="Genomic_DNA"/>
</dbReference>
<feature type="compositionally biased region" description="Basic residues" evidence="1">
    <location>
        <begin position="38"/>
        <end position="47"/>
    </location>
</feature>
<sequence>MAKRHHRNCILITLLLAGASLVAVSQFYVDHADDGTSHKKSSTKHPLHPGNHDNRTSFERHWNSRSATRDDSTTLPEGTTTKLSASVNHHTHDARAHLGPFERKWNSWNVSMNATRGDPAWEAWLGRCCGGYIDTHSGCRIARWYYSVGDEVVNPSQRIDLRDCDRMPSRRNLTDPGAVRGNDTVYVTLAALPFFVDRALDRIDFDFVLISGQSHLVPPLADETIERILENEHVLHFFCQNLSKYGGRDKRHPKLSPFPYGLKGNAVRIAGQVNFLNFAGDMENSMNKSEFVYAGPLTGTNAKRRNMPGREAERLPYGEFLTKVGRARYLLSPDGDRPECYRHYEALLLGTVPITELDPFLFRHLAGGPVVFANRDWNLTSLAAGLDPAPVVNRNLVLEEYWMDWVDMVAGVDLNWSDDLRSGEEGFRDGPDGSWAPIGDRHNEWVSVSDARVCVPYANLHPPNPEWGLTGEGQGGAVTRHVACCASDPGSEVASEAGPDAASNGTKGETRSRRYSPKWFDRESGWDGRTYDEAANFCSKAGMKLCPYDAYCVGDSVKKLSTVNYR</sequence>
<feature type="compositionally biased region" description="Polar residues" evidence="1">
    <location>
        <begin position="73"/>
        <end position="88"/>
    </location>
</feature>
<reference evidence="4 5" key="1">
    <citation type="journal article" date="2012" name="Genome Biol.">
        <title>Genome and low-iron response of an oceanic diatom adapted to chronic iron limitation.</title>
        <authorList>
            <person name="Lommer M."/>
            <person name="Specht M."/>
            <person name="Roy A.S."/>
            <person name="Kraemer L."/>
            <person name="Andreson R."/>
            <person name="Gutowska M.A."/>
            <person name="Wolf J."/>
            <person name="Bergner S.V."/>
            <person name="Schilhabel M.B."/>
            <person name="Klostermeier U.C."/>
            <person name="Beiko R.G."/>
            <person name="Rosenstiel P."/>
            <person name="Hippler M."/>
            <person name="Laroche J."/>
        </authorList>
    </citation>
    <scope>NUCLEOTIDE SEQUENCE [LARGE SCALE GENOMIC DNA]</scope>
    <source>
        <strain evidence="4 5">CCMP1005</strain>
    </source>
</reference>
<feature type="signal peptide" evidence="2">
    <location>
        <begin position="1"/>
        <end position="24"/>
    </location>
</feature>
<feature type="compositionally biased region" description="Basic and acidic residues" evidence="1">
    <location>
        <begin position="50"/>
        <end position="72"/>
    </location>
</feature>
<evidence type="ECO:0000313" key="5">
    <source>
        <dbReference type="Proteomes" id="UP000266841"/>
    </source>
</evidence>
<comment type="caution">
    <text evidence="4">The sequence shown here is derived from an EMBL/GenBank/DDBJ whole genome shotgun (WGS) entry which is preliminary data.</text>
</comment>
<dbReference type="Proteomes" id="UP000266841">
    <property type="component" value="Unassembled WGS sequence"/>
</dbReference>
<evidence type="ECO:0000313" key="4">
    <source>
        <dbReference type="EMBL" id="EJK63046.1"/>
    </source>
</evidence>
<evidence type="ECO:0000256" key="2">
    <source>
        <dbReference type="SAM" id="SignalP"/>
    </source>
</evidence>
<proteinExistence type="predicted"/>
<dbReference type="AlphaFoldDB" id="K0SPX0"/>
<keyword evidence="2" id="KW-0732">Signal</keyword>
<dbReference type="InterPro" id="IPR055918">
    <property type="entry name" value="DUF7495"/>
</dbReference>
<evidence type="ECO:0000256" key="1">
    <source>
        <dbReference type="SAM" id="MobiDB-lite"/>
    </source>
</evidence>